<evidence type="ECO:0000256" key="2">
    <source>
        <dbReference type="ARBA" id="ARBA00022643"/>
    </source>
</evidence>
<dbReference type="PANTHER" id="PTHR43278:SF2">
    <property type="entry name" value="IRON-SULFUR FLAVOPROTEIN"/>
    <property type="match status" value="1"/>
</dbReference>
<evidence type="ECO:0000313" key="7">
    <source>
        <dbReference type="Proteomes" id="UP000093694"/>
    </source>
</evidence>
<dbReference type="Gene3D" id="3.40.50.360">
    <property type="match status" value="1"/>
</dbReference>
<dbReference type="Proteomes" id="UP000093694">
    <property type="component" value="Unassembled WGS sequence"/>
</dbReference>
<gene>
    <name evidence="5" type="ORF">CLCOS_16450</name>
    <name evidence="4" type="ORF">WX73_00248</name>
</gene>
<keyword evidence="7" id="KW-1185">Reference proteome</keyword>
<accession>A0A162LGR2</accession>
<feature type="domain" description="NADPH-dependent FMN reductase-like" evidence="3">
    <location>
        <begin position="1"/>
        <end position="136"/>
    </location>
</feature>
<dbReference type="InterPro" id="IPR029039">
    <property type="entry name" value="Flavoprotein-like_sf"/>
</dbReference>
<organism evidence="4 6">
    <name type="scientific">Clostridium coskatii</name>
    <dbReference type="NCBI Taxonomy" id="1705578"/>
    <lineage>
        <taxon>Bacteria</taxon>
        <taxon>Bacillati</taxon>
        <taxon>Bacillota</taxon>
        <taxon>Clostridia</taxon>
        <taxon>Eubacteriales</taxon>
        <taxon>Clostridiaceae</taxon>
        <taxon>Clostridium</taxon>
    </lineage>
</organism>
<evidence type="ECO:0000313" key="6">
    <source>
        <dbReference type="Proteomes" id="UP000077384"/>
    </source>
</evidence>
<dbReference type="Proteomes" id="UP000077384">
    <property type="component" value="Unassembled WGS sequence"/>
</dbReference>
<proteinExistence type="predicted"/>
<dbReference type="PATRIC" id="fig|1705578.3.peg.632"/>
<evidence type="ECO:0000313" key="4">
    <source>
        <dbReference type="EMBL" id="OAA93296.1"/>
    </source>
</evidence>
<reference evidence="5 7" key="2">
    <citation type="journal article" date="2016" name="Front. Microbiol.">
        <title>Industrial Acetogenic Biocatalysts: A Comparative Metabolic and Genomic Analysis.</title>
        <authorList>
            <person name="Bengelsdorf F."/>
            <person name="Poehlein A."/>
            <person name="Sonja S."/>
            <person name="Erz C."/>
            <person name="Hummel T."/>
            <person name="Hoffmeister S."/>
            <person name="Daniel R."/>
            <person name="Durre P."/>
        </authorList>
    </citation>
    <scope>NUCLEOTIDE SEQUENCE [LARGE SCALE GENOMIC DNA]</scope>
    <source>
        <strain evidence="5 7">PTA-10522</strain>
    </source>
</reference>
<evidence type="ECO:0000259" key="3">
    <source>
        <dbReference type="Pfam" id="PF03358"/>
    </source>
</evidence>
<dbReference type="InterPro" id="IPR005025">
    <property type="entry name" value="FMN_Rdtase-like_dom"/>
</dbReference>
<reference evidence="4 6" key="1">
    <citation type="journal article" date="2015" name="Biotechnol. Bioeng.">
        <title>Genome sequence and phenotypic characterization of Caulobacter segnis.</title>
        <authorList>
            <person name="Patel S."/>
            <person name="Fletcher B."/>
            <person name="Scott D.C."/>
            <person name="Ely B."/>
        </authorList>
    </citation>
    <scope>NUCLEOTIDE SEQUENCE [LARGE SCALE GENOMIC DNA]</scope>
    <source>
        <strain evidence="4 6">PS02</strain>
    </source>
</reference>
<dbReference type="EMBL" id="LITQ01000014">
    <property type="protein sequence ID" value="OAA93296.1"/>
    <property type="molecule type" value="Genomic_DNA"/>
</dbReference>
<evidence type="ECO:0000256" key="1">
    <source>
        <dbReference type="ARBA" id="ARBA00022630"/>
    </source>
</evidence>
<dbReference type="GO" id="GO:0016491">
    <property type="term" value="F:oxidoreductase activity"/>
    <property type="evidence" value="ECO:0007669"/>
    <property type="project" value="InterPro"/>
</dbReference>
<dbReference type="InterPro" id="IPR051796">
    <property type="entry name" value="ISF_SsuE-like"/>
</dbReference>
<dbReference type="AlphaFoldDB" id="A0A162LGR2"/>
<protein>
    <submittedName>
        <fullName evidence="4">Iron-sulfur flavoprotein</fullName>
    </submittedName>
</protein>
<keyword evidence="1" id="KW-0285">Flavoprotein</keyword>
<dbReference type="PANTHER" id="PTHR43278">
    <property type="entry name" value="NAD(P)H-DEPENDENT FMN-CONTAINING OXIDOREDUCTASE YWQN-RELATED"/>
    <property type="match status" value="1"/>
</dbReference>
<evidence type="ECO:0000313" key="5">
    <source>
        <dbReference type="EMBL" id="OBR95321.1"/>
    </source>
</evidence>
<comment type="caution">
    <text evidence="4">The sequence shown here is derived from an EMBL/GenBank/DDBJ whole genome shotgun (WGS) entry which is preliminary data.</text>
</comment>
<dbReference type="EMBL" id="LROR01000038">
    <property type="protein sequence ID" value="OBR95321.1"/>
    <property type="molecule type" value="Genomic_DNA"/>
</dbReference>
<name>A0A162LGR2_9CLOT</name>
<dbReference type="RefSeq" id="WP_063601085.1">
    <property type="nucleotide sequence ID" value="NZ_LITQ01000014.1"/>
</dbReference>
<dbReference type="SUPFAM" id="SSF52218">
    <property type="entry name" value="Flavoproteins"/>
    <property type="match status" value="1"/>
</dbReference>
<keyword evidence="2" id="KW-0288">FMN</keyword>
<sequence>MKILFLNGSPRKNSYTVAIMKCIEKAIDLKHTVEWIHAYDLNIKPCRSCLKCRPDRICVLSKDDGHDVWHKIRSADAVVIGSPTYFGNMSGPLKTLIDRNLTAFEKMGSSGLEKPIPLHKGKKAAVVTACNSPFPISQLINQGEGTLQAVETVVKAGGFSVVGSIILDGAGFRKGIPLEIQEQAKVIGVNIQS</sequence>
<dbReference type="Pfam" id="PF03358">
    <property type="entry name" value="FMN_red"/>
    <property type="match status" value="1"/>
</dbReference>